<accession>A0A918RG23</accession>
<feature type="signal peptide" evidence="1">
    <location>
        <begin position="1"/>
        <end position="31"/>
    </location>
</feature>
<sequence length="362" mass="39026">MLISKFCRLALACFTTFLFTAILSTASLVYADEETGLCPENFTEGVVTTGYVDCFRTTGATSDREEAERRRLVREAECIAEPRSELIFSAVLSNSSGDFFPSLICRINRVVPAGTILCPDDSLEVYRAFDTLACEYFGSAANTMATAQQALAQDEAACLAQSGGSVLVSAVRIAESQDDDELFYFTDLSCGFTIPPTDTFECPVGFEELSRDEDLLSCQRLDSGLPSETEANRVNQQVREICSATTGQLGSVVFSTVVVDTSFDQPAFTSGVECEINLPRYGDYVDGDILRACDATCTLDIQEVRPCLNGGTAGGPGCSGVATRTVTRRCNTGKDRDGLCPLKGVPESNVLPLLLLDDDEEN</sequence>
<keyword evidence="3" id="KW-1185">Reference proteome</keyword>
<proteinExistence type="predicted"/>
<reference evidence="2" key="2">
    <citation type="submission" date="2020-09" db="EMBL/GenBank/DDBJ databases">
        <authorList>
            <person name="Sun Q."/>
            <person name="Kim S."/>
        </authorList>
    </citation>
    <scope>NUCLEOTIDE SEQUENCE</scope>
    <source>
        <strain evidence="2">KCTC 12711</strain>
    </source>
</reference>
<feature type="chain" id="PRO_5037090652" evidence="1">
    <location>
        <begin position="32"/>
        <end position="362"/>
    </location>
</feature>
<gene>
    <name evidence="2" type="ORF">GCM10008090_00150</name>
</gene>
<dbReference type="Proteomes" id="UP000614811">
    <property type="component" value="Unassembled WGS sequence"/>
</dbReference>
<evidence type="ECO:0000313" key="3">
    <source>
        <dbReference type="Proteomes" id="UP000614811"/>
    </source>
</evidence>
<dbReference type="EMBL" id="BMXA01000001">
    <property type="protein sequence ID" value="GGZ95946.1"/>
    <property type="molecule type" value="Genomic_DNA"/>
</dbReference>
<evidence type="ECO:0000313" key="2">
    <source>
        <dbReference type="EMBL" id="GGZ95946.1"/>
    </source>
</evidence>
<dbReference type="AlphaFoldDB" id="A0A918RG23"/>
<evidence type="ECO:0000256" key="1">
    <source>
        <dbReference type="SAM" id="SignalP"/>
    </source>
</evidence>
<reference evidence="2" key="1">
    <citation type="journal article" date="2014" name="Int. J. Syst. Evol. Microbiol.">
        <title>Complete genome sequence of Corynebacterium casei LMG S-19264T (=DSM 44701T), isolated from a smear-ripened cheese.</title>
        <authorList>
            <consortium name="US DOE Joint Genome Institute (JGI-PGF)"/>
            <person name="Walter F."/>
            <person name="Albersmeier A."/>
            <person name="Kalinowski J."/>
            <person name="Ruckert C."/>
        </authorList>
    </citation>
    <scope>NUCLEOTIDE SEQUENCE</scope>
    <source>
        <strain evidence="2">KCTC 12711</strain>
    </source>
</reference>
<name>A0A918RG23_9GAMM</name>
<comment type="caution">
    <text evidence="2">The sequence shown here is derived from an EMBL/GenBank/DDBJ whole genome shotgun (WGS) entry which is preliminary data.</text>
</comment>
<dbReference type="RefSeq" id="WP_189397968.1">
    <property type="nucleotide sequence ID" value="NZ_BMXA01000001.1"/>
</dbReference>
<protein>
    <submittedName>
        <fullName evidence="2">Uncharacterized protein</fullName>
    </submittedName>
</protein>
<organism evidence="2 3">
    <name type="scientific">Arenicella chitinivorans</name>
    <dbReference type="NCBI Taxonomy" id="1329800"/>
    <lineage>
        <taxon>Bacteria</taxon>
        <taxon>Pseudomonadati</taxon>
        <taxon>Pseudomonadota</taxon>
        <taxon>Gammaproteobacteria</taxon>
        <taxon>Arenicellales</taxon>
        <taxon>Arenicellaceae</taxon>
        <taxon>Arenicella</taxon>
    </lineage>
</organism>
<keyword evidence="1" id="KW-0732">Signal</keyword>